<dbReference type="PROSITE" id="PS51257">
    <property type="entry name" value="PROKAR_LIPOPROTEIN"/>
    <property type="match status" value="1"/>
</dbReference>
<name>A0ABR2S7K9_9ROSI</name>
<proteinExistence type="predicted"/>
<comment type="caution">
    <text evidence="1">The sequence shown here is derived from an EMBL/GenBank/DDBJ whole genome shotgun (WGS) entry which is preliminary data.</text>
</comment>
<reference evidence="1 2" key="1">
    <citation type="journal article" date="2024" name="G3 (Bethesda)">
        <title>Genome assembly of Hibiscus sabdariffa L. provides insights into metabolisms of medicinal natural products.</title>
        <authorList>
            <person name="Kim T."/>
        </authorList>
    </citation>
    <scope>NUCLEOTIDE SEQUENCE [LARGE SCALE GENOMIC DNA]</scope>
    <source>
        <strain evidence="1">TK-2024</strain>
        <tissue evidence="1">Old leaves</tissue>
    </source>
</reference>
<sequence length="79" mass="8687">MAARAHNVAALAFAACLNFADSTWRLPTPTLKDAVDVRRAVVEAAKAFSPHELQESVEASDGEDIVTECFIEWRSCLHE</sequence>
<protein>
    <submittedName>
        <fullName evidence="1">Uncharacterized protein</fullName>
    </submittedName>
</protein>
<evidence type="ECO:0000313" key="2">
    <source>
        <dbReference type="Proteomes" id="UP001396334"/>
    </source>
</evidence>
<gene>
    <name evidence="1" type="ORF">V6N11_011164</name>
</gene>
<dbReference type="InterPro" id="IPR045277">
    <property type="entry name" value="DRE1A-I"/>
</dbReference>
<dbReference type="EMBL" id="JBBPBN010000016">
    <property type="protein sequence ID" value="KAK9021163.1"/>
    <property type="molecule type" value="Genomic_DNA"/>
</dbReference>
<accession>A0ABR2S7K9</accession>
<evidence type="ECO:0000313" key="1">
    <source>
        <dbReference type="EMBL" id="KAK9021163.1"/>
    </source>
</evidence>
<dbReference type="Proteomes" id="UP001396334">
    <property type="component" value="Unassembled WGS sequence"/>
</dbReference>
<keyword evidence="2" id="KW-1185">Reference proteome</keyword>
<dbReference type="PANTHER" id="PTHR31839:SF25">
    <property type="entry name" value="DEHYDRATION-RESPONSIVE ELEMENT-BINDING PROTEIN 1F"/>
    <property type="match status" value="1"/>
</dbReference>
<dbReference type="PANTHER" id="PTHR31839">
    <property type="entry name" value="DEHYDRATION-RESPONSIVE ELEMENT-BINDING PROTEIN 1D"/>
    <property type="match status" value="1"/>
</dbReference>
<organism evidence="1 2">
    <name type="scientific">Hibiscus sabdariffa</name>
    <name type="common">roselle</name>
    <dbReference type="NCBI Taxonomy" id="183260"/>
    <lineage>
        <taxon>Eukaryota</taxon>
        <taxon>Viridiplantae</taxon>
        <taxon>Streptophyta</taxon>
        <taxon>Embryophyta</taxon>
        <taxon>Tracheophyta</taxon>
        <taxon>Spermatophyta</taxon>
        <taxon>Magnoliopsida</taxon>
        <taxon>eudicotyledons</taxon>
        <taxon>Gunneridae</taxon>
        <taxon>Pentapetalae</taxon>
        <taxon>rosids</taxon>
        <taxon>malvids</taxon>
        <taxon>Malvales</taxon>
        <taxon>Malvaceae</taxon>
        <taxon>Malvoideae</taxon>
        <taxon>Hibiscus</taxon>
    </lineage>
</organism>